<gene>
    <name evidence="4" type="ORF">Cni_G10744</name>
</gene>
<sequence length="222" mass="24851">MAQTTELALGLEMSGQRFLWVVRSPTVCEDVSEAYFIMQSKANPFAFLSEGFADRTREVGLLVMSWVPQVALLNHVAIGGFLSHCGWNSMLETVKAKVSIIAWLLFVEQRQNAAMLAKGATICLHLFFHKERIVALMSTTLIYSLLKRQRIPTESTVEINGPFVTCPVTPSRYQPHPPPKNDSSSDRREDRQLTHSAPSSIYDLLPSPPFCYCESKSMALVN</sequence>
<feature type="compositionally biased region" description="Basic and acidic residues" evidence="3">
    <location>
        <begin position="183"/>
        <end position="193"/>
    </location>
</feature>
<proteinExistence type="predicted"/>
<evidence type="ECO:0000256" key="3">
    <source>
        <dbReference type="SAM" id="MobiDB-lite"/>
    </source>
</evidence>
<dbReference type="Gene3D" id="3.40.50.2000">
    <property type="entry name" value="Glycogen Phosphorylase B"/>
    <property type="match status" value="1"/>
</dbReference>
<evidence type="ECO:0000313" key="4">
    <source>
        <dbReference type="EMBL" id="WOL02025.1"/>
    </source>
</evidence>
<keyword evidence="2" id="KW-0808">Transferase</keyword>
<dbReference type="EMBL" id="CP136892">
    <property type="protein sequence ID" value="WOL02025.1"/>
    <property type="molecule type" value="Genomic_DNA"/>
</dbReference>
<dbReference type="SUPFAM" id="SSF53756">
    <property type="entry name" value="UDP-Glycosyltransferase/glycogen phosphorylase"/>
    <property type="match status" value="1"/>
</dbReference>
<dbReference type="PANTHER" id="PTHR48046">
    <property type="entry name" value="UDP-GLYCOSYLTRANSFERASE 72E1"/>
    <property type="match status" value="1"/>
</dbReference>
<organism evidence="4 5">
    <name type="scientific">Canna indica</name>
    <name type="common">Indian-shot</name>
    <dbReference type="NCBI Taxonomy" id="4628"/>
    <lineage>
        <taxon>Eukaryota</taxon>
        <taxon>Viridiplantae</taxon>
        <taxon>Streptophyta</taxon>
        <taxon>Embryophyta</taxon>
        <taxon>Tracheophyta</taxon>
        <taxon>Spermatophyta</taxon>
        <taxon>Magnoliopsida</taxon>
        <taxon>Liliopsida</taxon>
        <taxon>Zingiberales</taxon>
        <taxon>Cannaceae</taxon>
        <taxon>Canna</taxon>
    </lineage>
</organism>
<feature type="region of interest" description="Disordered" evidence="3">
    <location>
        <begin position="168"/>
        <end position="193"/>
    </location>
</feature>
<dbReference type="AlphaFoldDB" id="A0AAQ3QAZ0"/>
<evidence type="ECO:0000256" key="2">
    <source>
        <dbReference type="ARBA" id="ARBA00022679"/>
    </source>
</evidence>
<dbReference type="Proteomes" id="UP001327560">
    <property type="component" value="Chromosome 3"/>
</dbReference>
<name>A0AAQ3QAZ0_9LILI</name>
<protein>
    <submittedName>
        <fullName evidence="4">UDP-glycosyltransferase 72B1-like</fullName>
    </submittedName>
</protein>
<evidence type="ECO:0000313" key="5">
    <source>
        <dbReference type="Proteomes" id="UP001327560"/>
    </source>
</evidence>
<dbReference type="Pfam" id="PF00201">
    <property type="entry name" value="UDPGT"/>
    <property type="match status" value="1"/>
</dbReference>
<dbReference type="PANTHER" id="PTHR48046:SF6">
    <property type="entry name" value="GLYCOSYLTRANSFERASE"/>
    <property type="match status" value="1"/>
</dbReference>
<reference evidence="4 5" key="1">
    <citation type="submission" date="2023-10" db="EMBL/GenBank/DDBJ databases">
        <title>Chromosome-scale genome assembly provides insights into flower coloration mechanisms of Canna indica.</title>
        <authorList>
            <person name="Li C."/>
        </authorList>
    </citation>
    <scope>NUCLEOTIDE SEQUENCE [LARGE SCALE GENOMIC DNA]</scope>
    <source>
        <tissue evidence="4">Flower</tissue>
    </source>
</reference>
<keyword evidence="1" id="KW-0328">Glycosyltransferase</keyword>
<dbReference type="InterPro" id="IPR002213">
    <property type="entry name" value="UDP_glucos_trans"/>
</dbReference>
<keyword evidence="5" id="KW-1185">Reference proteome</keyword>
<accession>A0AAQ3QAZ0</accession>
<dbReference type="GO" id="GO:0008194">
    <property type="term" value="F:UDP-glycosyltransferase activity"/>
    <property type="evidence" value="ECO:0007669"/>
    <property type="project" value="InterPro"/>
</dbReference>
<evidence type="ECO:0000256" key="1">
    <source>
        <dbReference type="ARBA" id="ARBA00022676"/>
    </source>
</evidence>